<evidence type="ECO:0000313" key="3">
    <source>
        <dbReference type="Proteomes" id="UP000051530"/>
    </source>
</evidence>
<reference evidence="2 3" key="1">
    <citation type="submission" date="2015-07" db="EMBL/GenBank/DDBJ databases">
        <title>The genome of Pseudoloma neurophilia, a relevant intracellular parasite of the zebrafish.</title>
        <authorList>
            <person name="Ndikumana S."/>
            <person name="Pelin A."/>
            <person name="Sanders J."/>
            <person name="Corradi N."/>
        </authorList>
    </citation>
    <scope>NUCLEOTIDE SEQUENCE [LARGE SCALE GENOMIC DNA]</scope>
    <source>
        <strain evidence="2 3">MK1</strain>
    </source>
</reference>
<comment type="caution">
    <text evidence="2">The sequence shown here is derived from an EMBL/GenBank/DDBJ whole genome shotgun (WGS) entry which is preliminary data.</text>
</comment>
<keyword evidence="1" id="KW-0812">Transmembrane</keyword>
<dbReference type="Proteomes" id="UP000051530">
    <property type="component" value="Unassembled WGS sequence"/>
</dbReference>
<dbReference type="AlphaFoldDB" id="A0A0R0LVJ6"/>
<protein>
    <recommendedName>
        <fullName evidence="4">Transposable element</fullName>
    </recommendedName>
</protein>
<evidence type="ECO:0000313" key="2">
    <source>
        <dbReference type="EMBL" id="KRH91957.1"/>
    </source>
</evidence>
<accession>A0A0R0LVJ6</accession>
<feature type="non-terminal residue" evidence="2">
    <location>
        <position position="1"/>
    </location>
</feature>
<evidence type="ECO:0000256" key="1">
    <source>
        <dbReference type="SAM" id="Phobius"/>
    </source>
</evidence>
<name>A0A0R0LVJ6_9MICR</name>
<keyword evidence="3" id="KW-1185">Reference proteome</keyword>
<organism evidence="2 3">
    <name type="scientific">Pseudoloma neurophilia</name>
    <dbReference type="NCBI Taxonomy" id="146866"/>
    <lineage>
        <taxon>Eukaryota</taxon>
        <taxon>Fungi</taxon>
        <taxon>Fungi incertae sedis</taxon>
        <taxon>Microsporidia</taxon>
        <taxon>Pseudoloma</taxon>
    </lineage>
</organism>
<dbReference type="VEuPathDB" id="MicrosporidiaDB:M153_16559000712"/>
<sequence>IIEKSNSLYSSPSLLRVKASGKFNLIVNYTNLNNLIVLLMNIFLI</sequence>
<dbReference type="EMBL" id="LGUB01001356">
    <property type="protein sequence ID" value="KRH91957.1"/>
    <property type="molecule type" value="Genomic_DNA"/>
</dbReference>
<keyword evidence="1" id="KW-1133">Transmembrane helix</keyword>
<keyword evidence="1" id="KW-0472">Membrane</keyword>
<evidence type="ECO:0008006" key="4">
    <source>
        <dbReference type="Google" id="ProtNLM"/>
    </source>
</evidence>
<feature type="transmembrane region" description="Helical" evidence="1">
    <location>
        <begin position="26"/>
        <end position="44"/>
    </location>
</feature>
<gene>
    <name evidence="2" type="ORF">M153_16559000712</name>
</gene>
<proteinExistence type="predicted"/>
<dbReference type="Gene3D" id="3.10.10.10">
    <property type="entry name" value="HIV Type 1 Reverse Transcriptase, subunit A, domain 1"/>
    <property type="match status" value="1"/>
</dbReference>